<evidence type="ECO:0000313" key="3">
    <source>
        <dbReference type="Proteomes" id="UP000024404"/>
    </source>
</evidence>
<dbReference type="EnsemblMetazoa" id="OVOC12543.1">
    <property type="protein sequence ID" value="OVOC12543.1"/>
    <property type="gene ID" value="WBGene00249352"/>
</dbReference>
<protein>
    <submittedName>
        <fullName evidence="2">DUF5641 domain-containing protein</fullName>
    </submittedName>
</protein>
<organism evidence="2 3">
    <name type="scientific">Onchocerca volvulus</name>
    <dbReference type="NCBI Taxonomy" id="6282"/>
    <lineage>
        <taxon>Eukaryota</taxon>
        <taxon>Metazoa</taxon>
        <taxon>Ecdysozoa</taxon>
        <taxon>Nematoda</taxon>
        <taxon>Chromadorea</taxon>
        <taxon>Rhabditida</taxon>
        <taxon>Spirurina</taxon>
        <taxon>Spiruromorpha</taxon>
        <taxon>Filarioidea</taxon>
        <taxon>Onchocercidae</taxon>
        <taxon>Onchocerca</taxon>
    </lineage>
</organism>
<dbReference type="InterPro" id="IPR040676">
    <property type="entry name" value="DUF5641"/>
</dbReference>
<keyword evidence="3" id="KW-1185">Reference proteome</keyword>
<proteinExistence type="predicted"/>
<dbReference type="PANTHER" id="PTHR47331:SF1">
    <property type="entry name" value="GAG-LIKE PROTEIN"/>
    <property type="match status" value="1"/>
</dbReference>
<accession>A0A8R1TMJ0</accession>
<evidence type="ECO:0000259" key="1">
    <source>
        <dbReference type="Pfam" id="PF18701"/>
    </source>
</evidence>
<dbReference type="Proteomes" id="UP000024404">
    <property type="component" value="Unassembled WGS sequence"/>
</dbReference>
<dbReference type="EMBL" id="CMVM020000513">
    <property type="status" value="NOT_ANNOTATED_CDS"/>
    <property type="molecule type" value="Genomic_DNA"/>
</dbReference>
<dbReference type="PANTHER" id="PTHR47331">
    <property type="entry name" value="PHD-TYPE DOMAIN-CONTAINING PROTEIN"/>
    <property type="match status" value="1"/>
</dbReference>
<name>A0A8R1TMJ0_ONCVO</name>
<sequence length="232" mass="27304">MTKKDYAIAQRILIRQAQSQNLTIEEKKKWNDYQVIRPIDFISPTFTFKIPIKNNEEDEEYTPYPLRTKDKVVECWKQVLKTLDVFWNRWRDEYLSSLRERTQREIVSPRSVETREPQENGVVLLAESEKPRATWKLAKIINLKRGRDGCIRSAKIQLSNGSTQPELYFENNLYEVSYGAVGVLLLDNGVYTIEKESATIPKFLIFFFVFLVYPRTHKTHFSVFSDIIAELV</sequence>
<evidence type="ECO:0000313" key="2">
    <source>
        <dbReference type="EnsemblMetazoa" id="OVOC12543.1"/>
    </source>
</evidence>
<reference evidence="2" key="2">
    <citation type="submission" date="2022-06" db="UniProtKB">
        <authorList>
            <consortium name="EnsemblMetazoa"/>
        </authorList>
    </citation>
    <scope>IDENTIFICATION</scope>
</reference>
<dbReference type="Pfam" id="PF18701">
    <property type="entry name" value="DUF5641"/>
    <property type="match status" value="1"/>
</dbReference>
<reference evidence="3" key="1">
    <citation type="submission" date="2013-10" db="EMBL/GenBank/DDBJ databases">
        <title>Genome sequencing of Onchocerca volvulus.</title>
        <authorList>
            <person name="Cotton J."/>
            <person name="Tsai J."/>
            <person name="Stanley E."/>
            <person name="Tracey A."/>
            <person name="Holroyd N."/>
            <person name="Lustigman S."/>
            <person name="Berriman M."/>
        </authorList>
    </citation>
    <scope>NUCLEOTIDE SEQUENCE</scope>
</reference>
<dbReference type="AlphaFoldDB" id="A0A8R1TMJ0"/>
<feature type="domain" description="DUF5641" evidence="1">
    <location>
        <begin position="76"/>
        <end position="163"/>
    </location>
</feature>